<reference evidence="1 2" key="1">
    <citation type="journal article" date="2017" name="BMC Biol.">
        <title>Genomic innovations, transcriptional plasticity and gene loss underlying the evolution and divergence of two highly polyphagous and invasive Helicoverpa pest species.</title>
        <authorList>
            <person name="Pearce S.L."/>
            <person name="Clarke D.F."/>
            <person name="East P.D."/>
            <person name="Elfekih S."/>
            <person name="Gordon K.H."/>
            <person name="Jermiin L.S."/>
            <person name="McGaughran A."/>
            <person name="Oakeshott J.G."/>
            <person name="Papanikolaou A."/>
            <person name="Perera O.P."/>
            <person name="Rane R.V."/>
            <person name="Richards S."/>
            <person name="Tay W.T."/>
            <person name="Walsh T.K."/>
            <person name="Anderson A."/>
            <person name="Anderson C.J."/>
            <person name="Asgari S."/>
            <person name="Board P.G."/>
            <person name="Bretschneider A."/>
            <person name="Campbell P.M."/>
            <person name="Chertemps T."/>
            <person name="Christeller J.T."/>
            <person name="Coppin C.W."/>
            <person name="Downes S.J."/>
            <person name="Duan G."/>
            <person name="Farnsworth C.A."/>
            <person name="Good R.T."/>
            <person name="Han L.B."/>
            <person name="Han Y.C."/>
            <person name="Hatje K."/>
            <person name="Horne I."/>
            <person name="Huang Y.P."/>
            <person name="Hughes D.S."/>
            <person name="Jacquin-Joly E."/>
            <person name="James W."/>
            <person name="Jhangiani S."/>
            <person name="Kollmar M."/>
            <person name="Kuwar S.S."/>
            <person name="Li S."/>
            <person name="Liu N.Y."/>
            <person name="Maibeche M.T."/>
            <person name="Miller J.R."/>
            <person name="Montagne N."/>
            <person name="Perry T."/>
            <person name="Qu J."/>
            <person name="Song S.V."/>
            <person name="Sutton G.G."/>
            <person name="Vogel H."/>
            <person name="Walenz B.P."/>
            <person name="Xu W."/>
            <person name="Zhang H.J."/>
            <person name="Zou Z."/>
            <person name="Batterham P."/>
            <person name="Edwards O.R."/>
            <person name="Feyereisen R."/>
            <person name="Gibbs R.A."/>
            <person name="Heckel D.G."/>
            <person name="McGrath A."/>
            <person name="Robin C."/>
            <person name="Scherer S.E."/>
            <person name="Worley K.C."/>
            <person name="Wu Y.D."/>
        </authorList>
    </citation>
    <scope>NUCLEOTIDE SEQUENCE [LARGE SCALE GENOMIC DNA]</scope>
    <source>
        <strain evidence="1">Harm_GR_Male_#8</strain>
        <tissue evidence="1">Whole organism</tissue>
    </source>
</reference>
<name>A0A2W1BW75_HELAM</name>
<gene>
    <name evidence="1" type="primary">HaOG202050</name>
    <name evidence="1" type="ORF">B5X24_HaOG202050</name>
</gene>
<proteinExistence type="predicted"/>
<protein>
    <submittedName>
        <fullName evidence="1">Uncharacterized protein</fullName>
    </submittedName>
</protein>
<evidence type="ECO:0000313" key="1">
    <source>
        <dbReference type="EMBL" id="PZC78591.1"/>
    </source>
</evidence>
<sequence>MALVFWSGEECAFRRRGGDSLACLVPRASPGDAGRGPAPATLHFLIVSHAHLLINHTTYIHFVFGNILHNKFL</sequence>
<keyword evidence="2" id="KW-1185">Reference proteome</keyword>
<dbReference type="EMBL" id="KZ149900">
    <property type="protein sequence ID" value="PZC78591.1"/>
    <property type="molecule type" value="Genomic_DNA"/>
</dbReference>
<organism evidence="1 2">
    <name type="scientific">Helicoverpa armigera</name>
    <name type="common">Cotton bollworm</name>
    <name type="synonym">Heliothis armigera</name>
    <dbReference type="NCBI Taxonomy" id="29058"/>
    <lineage>
        <taxon>Eukaryota</taxon>
        <taxon>Metazoa</taxon>
        <taxon>Ecdysozoa</taxon>
        <taxon>Arthropoda</taxon>
        <taxon>Hexapoda</taxon>
        <taxon>Insecta</taxon>
        <taxon>Pterygota</taxon>
        <taxon>Neoptera</taxon>
        <taxon>Endopterygota</taxon>
        <taxon>Lepidoptera</taxon>
        <taxon>Glossata</taxon>
        <taxon>Ditrysia</taxon>
        <taxon>Noctuoidea</taxon>
        <taxon>Noctuidae</taxon>
        <taxon>Heliothinae</taxon>
        <taxon>Helicoverpa</taxon>
    </lineage>
</organism>
<dbReference type="Proteomes" id="UP000249218">
    <property type="component" value="Unassembled WGS sequence"/>
</dbReference>
<evidence type="ECO:0000313" key="2">
    <source>
        <dbReference type="Proteomes" id="UP000249218"/>
    </source>
</evidence>
<dbReference type="AlphaFoldDB" id="A0A2W1BW75"/>
<accession>A0A2W1BW75</accession>